<dbReference type="AlphaFoldDB" id="A0A392TH26"/>
<comment type="caution">
    <text evidence="1">The sequence shown here is derived from an EMBL/GenBank/DDBJ whole genome shotgun (WGS) entry which is preliminary data.</text>
</comment>
<evidence type="ECO:0000313" key="2">
    <source>
        <dbReference type="Proteomes" id="UP000265520"/>
    </source>
</evidence>
<name>A0A392TH26_9FABA</name>
<sequence length="27" mass="3187">MLEQQPSTSVQLARETLLQWQTVRKNT</sequence>
<dbReference type="Proteomes" id="UP000265520">
    <property type="component" value="Unassembled WGS sequence"/>
</dbReference>
<proteinExistence type="predicted"/>
<reference evidence="1 2" key="1">
    <citation type="journal article" date="2018" name="Front. Plant Sci.">
        <title>Red Clover (Trifolium pratense) and Zigzag Clover (T. medium) - A Picture of Genomic Similarities and Differences.</title>
        <authorList>
            <person name="Dluhosova J."/>
            <person name="Istvanek J."/>
            <person name="Nedelnik J."/>
            <person name="Repkova J."/>
        </authorList>
    </citation>
    <scope>NUCLEOTIDE SEQUENCE [LARGE SCALE GENOMIC DNA]</scope>
    <source>
        <strain evidence="2">cv. 10/8</strain>
        <tissue evidence="1">Leaf</tissue>
    </source>
</reference>
<dbReference type="EMBL" id="LXQA010581886">
    <property type="protein sequence ID" value="MCI60459.1"/>
    <property type="molecule type" value="Genomic_DNA"/>
</dbReference>
<organism evidence="1 2">
    <name type="scientific">Trifolium medium</name>
    <dbReference type="NCBI Taxonomy" id="97028"/>
    <lineage>
        <taxon>Eukaryota</taxon>
        <taxon>Viridiplantae</taxon>
        <taxon>Streptophyta</taxon>
        <taxon>Embryophyta</taxon>
        <taxon>Tracheophyta</taxon>
        <taxon>Spermatophyta</taxon>
        <taxon>Magnoliopsida</taxon>
        <taxon>eudicotyledons</taxon>
        <taxon>Gunneridae</taxon>
        <taxon>Pentapetalae</taxon>
        <taxon>rosids</taxon>
        <taxon>fabids</taxon>
        <taxon>Fabales</taxon>
        <taxon>Fabaceae</taxon>
        <taxon>Papilionoideae</taxon>
        <taxon>50 kb inversion clade</taxon>
        <taxon>NPAAA clade</taxon>
        <taxon>Hologalegina</taxon>
        <taxon>IRL clade</taxon>
        <taxon>Trifolieae</taxon>
        <taxon>Trifolium</taxon>
    </lineage>
</organism>
<evidence type="ECO:0000313" key="1">
    <source>
        <dbReference type="EMBL" id="MCI60459.1"/>
    </source>
</evidence>
<feature type="non-terminal residue" evidence="1">
    <location>
        <position position="27"/>
    </location>
</feature>
<protein>
    <submittedName>
        <fullName evidence="1">Uncharacterized protein</fullName>
    </submittedName>
</protein>
<accession>A0A392TH26</accession>
<keyword evidence="2" id="KW-1185">Reference proteome</keyword>